<evidence type="ECO:0008006" key="4">
    <source>
        <dbReference type="Google" id="ProtNLM"/>
    </source>
</evidence>
<dbReference type="PANTHER" id="PTHR31286">
    <property type="entry name" value="GLYCINE-RICH CELL WALL STRUCTURAL PROTEIN 1.8-LIKE"/>
    <property type="match status" value="1"/>
</dbReference>
<evidence type="ECO:0000313" key="3">
    <source>
        <dbReference type="Proteomes" id="UP000824469"/>
    </source>
</evidence>
<sequence length="373" mass="40834">FEREEEYLFAINGGPWLFGKTSLHLAKWRLGLDMKYFSLNAFHVWVKLSDLALELWDVEVLKGIARAIGKLLVIDSSTLAMTKMTHARMCVNAQPGKLLPSLIRLGSSHGSVDQVILYELSPMVCGRCRTVGHDASSCSGSALEWRLKAPSGTVGDVGGVNPDPQYILPNRGERHNVGPSLVRALEEIGGSVPQLGCFVTPMKKTKTPFLEVVDGVNLSSMAGVQVCSSQNMNSCSQKDSNLAINSTLNYKPPIEEEVVTAAEDKALEVEDMAHSDEEEESSNRGYSSGSKDENGSSSGSVSEVKKDMLSPTPMLWSGVSFEEDWWEFYEGKLDNPIRNSIKGNIEIVLDIEPIPKKVVSGVLDPNKLKILDF</sequence>
<dbReference type="AlphaFoldDB" id="A0AA38FNB5"/>
<dbReference type="PANTHER" id="PTHR31286:SF180">
    <property type="entry name" value="OS10G0362600 PROTEIN"/>
    <property type="match status" value="1"/>
</dbReference>
<keyword evidence="3" id="KW-1185">Reference proteome</keyword>
<accession>A0AA38FNB5</accession>
<proteinExistence type="predicted"/>
<protein>
    <recommendedName>
        <fullName evidence="4">DUF4283 domain-containing protein</fullName>
    </recommendedName>
</protein>
<organism evidence="2 3">
    <name type="scientific">Taxus chinensis</name>
    <name type="common">Chinese yew</name>
    <name type="synonym">Taxus wallichiana var. chinensis</name>
    <dbReference type="NCBI Taxonomy" id="29808"/>
    <lineage>
        <taxon>Eukaryota</taxon>
        <taxon>Viridiplantae</taxon>
        <taxon>Streptophyta</taxon>
        <taxon>Embryophyta</taxon>
        <taxon>Tracheophyta</taxon>
        <taxon>Spermatophyta</taxon>
        <taxon>Pinopsida</taxon>
        <taxon>Pinidae</taxon>
        <taxon>Conifers II</taxon>
        <taxon>Cupressales</taxon>
        <taxon>Taxaceae</taxon>
        <taxon>Taxus</taxon>
    </lineage>
</organism>
<evidence type="ECO:0000256" key="1">
    <source>
        <dbReference type="SAM" id="MobiDB-lite"/>
    </source>
</evidence>
<evidence type="ECO:0000313" key="2">
    <source>
        <dbReference type="EMBL" id="KAH9307375.1"/>
    </source>
</evidence>
<dbReference type="EMBL" id="JAHRHJ020000007">
    <property type="protein sequence ID" value="KAH9307375.1"/>
    <property type="molecule type" value="Genomic_DNA"/>
</dbReference>
<comment type="caution">
    <text evidence="2">The sequence shown here is derived from an EMBL/GenBank/DDBJ whole genome shotgun (WGS) entry which is preliminary data.</text>
</comment>
<feature type="region of interest" description="Disordered" evidence="1">
    <location>
        <begin position="271"/>
        <end position="304"/>
    </location>
</feature>
<dbReference type="Proteomes" id="UP000824469">
    <property type="component" value="Unassembled WGS sequence"/>
</dbReference>
<gene>
    <name evidence="2" type="ORF">KI387_035286</name>
</gene>
<reference evidence="2 3" key="1">
    <citation type="journal article" date="2021" name="Nat. Plants">
        <title>The Taxus genome provides insights into paclitaxel biosynthesis.</title>
        <authorList>
            <person name="Xiong X."/>
            <person name="Gou J."/>
            <person name="Liao Q."/>
            <person name="Li Y."/>
            <person name="Zhou Q."/>
            <person name="Bi G."/>
            <person name="Li C."/>
            <person name="Du R."/>
            <person name="Wang X."/>
            <person name="Sun T."/>
            <person name="Guo L."/>
            <person name="Liang H."/>
            <person name="Lu P."/>
            <person name="Wu Y."/>
            <person name="Zhang Z."/>
            <person name="Ro D.K."/>
            <person name="Shang Y."/>
            <person name="Huang S."/>
            <person name="Yan J."/>
        </authorList>
    </citation>
    <scope>NUCLEOTIDE SEQUENCE [LARGE SCALE GENOMIC DNA]</scope>
    <source>
        <strain evidence="2">Ta-2019</strain>
    </source>
</reference>
<dbReference type="InterPro" id="IPR040256">
    <property type="entry name" value="At4g02000-like"/>
</dbReference>
<name>A0AA38FNB5_TAXCH</name>
<feature type="non-terminal residue" evidence="2">
    <location>
        <position position="1"/>
    </location>
</feature>